<comment type="function">
    <text evidence="1 9">May be involved in recombinational repair of damaged DNA.</text>
</comment>
<evidence type="ECO:0000256" key="2">
    <source>
        <dbReference type="ARBA" id="ARBA00009441"/>
    </source>
</evidence>
<accession>A0A9D1FMZ9</accession>
<comment type="caution">
    <text evidence="12">The sequence shown here is derived from an EMBL/GenBank/DDBJ whole genome shotgun (WGS) entry which is preliminary data.</text>
</comment>
<dbReference type="GO" id="GO:0009432">
    <property type="term" value="P:SOS response"/>
    <property type="evidence" value="ECO:0007669"/>
    <property type="project" value="TreeGrafter"/>
</dbReference>
<evidence type="ECO:0000256" key="8">
    <source>
        <dbReference type="ARBA" id="ARBA00033408"/>
    </source>
</evidence>
<evidence type="ECO:0000256" key="5">
    <source>
        <dbReference type="ARBA" id="ARBA00022763"/>
    </source>
</evidence>
<dbReference type="InterPro" id="IPR027417">
    <property type="entry name" value="P-loop_NTPase"/>
</dbReference>
<dbReference type="NCBIfam" id="TIGR00634">
    <property type="entry name" value="recN"/>
    <property type="match status" value="1"/>
</dbReference>
<dbReference type="GO" id="GO:0005524">
    <property type="term" value="F:ATP binding"/>
    <property type="evidence" value="ECO:0007669"/>
    <property type="project" value="UniProtKB-KW"/>
</dbReference>
<dbReference type="Gene3D" id="3.40.50.300">
    <property type="entry name" value="P-loop containing nucleotide triphosphate hydrolases"/>
    <property type="match status" value="2"/>
</dbReference>
<dbReference type="EMBL" id="DVJP01000050">
    <property type="protein sequence ID" value="HIS76684.1"/>
    <property type="molecule type" value="Genomic_DNA"/>
</dbReference>
<dbReference type="PANTHER" id="PTHR11059:SF0">
    <property type="entry name" value="DNA REPAIR PROTEIN RECN"/>
    <property type="match status" value="1"/>
</dbReference>
<dbReference type="Proteomes" id="UP000824002">
    <property type="component" value="Unassembled WGS sequence"/>
</dbReference>
<evidence type="ECO:0000259" key="11">
    <source>
        <dbReference type="Pfam" id="PF02463"/>
    </source>
</evidence>
<sequence>MLAALYIENLAVIEKTYVEFPRGFTVFTGETGAGKSILIDAINACLGQRTTREIVRTGAKKASISAVFREIPRDAADMLLKNGYSVEESGELLLDRTIHADGRTSARVNGRPAAVGFLREIGPRLINIHGQHDSQTLLSPEKHLGILDNFGGLHEETAAYQEKFLALRDTVRKLKSLSAKETGNSKRAEMLRFQIEEIRAAKLTPGIEERLMEKSRRFQSVERIARALESACVSLLGDEEELQGAVDLVESAQGEMSALSEFPEFSAAAETLEGISLELSELSANLRGQLSALEYDQQEADLVEARLSQIHRLKLKYGSTVSEILDFMEDAKRELAGIESGDEQLRELTKQAALQKKEVARLAARLTEHRKEAAARFVEKVSGEARFLEMPSLRMEADFRPAKLGIQGDHTMELLISANPGEPPKPISKIASGGELSRIMLAIKSALAEKDDVDTLIFDEIDTGVSGRAAQKIGMKLREVGASRQVFCVTHSAQVASQGDSQFLIRKSSDKEKTFTEVLPLDMEGRVAEIARIMATDQVSGLARETARRMLEENQAPADL</sequence>
<comment type="similarity">
    <text evidence="2 9">Belongs to the RecN family.</text>
</comment>
<evidence type="ECO:0000256" key="9">
    <source>
        <dbReference type="PIRNR" id="PIRNR003128"/>
    </source>
</evidence>
<keyword evidence="10" id="KW-0175">Coiled coil</keyword>
<evidence type="ECO:0000256" key="1">
    <source>
        <dbReference type="ARBA" id="ARBA00003618"/>
    </source>
</evidence>
<keyword evidence="7 9" id="KW-0234">DNA repair</keyword>
<dbReference type="GO" id="GO:0006310">
    <property type="term" value="P:DNA recombination"/>
    <property type="evidence" value="ECO:0007669"/>
    <property type="project" value="InterPro"/>
</dbReference>
<feature type="coiled-coil region" evidence="10">
    <location>
        <begin position="338"/>
        <end position="372"/>
    </location>
</feature>
<evidence type="ECO:0000256" key="3">
    <source>
        <dbReference type="ARBA" id="ARBA00021315"/>
    </source>
</evidence>
<evidence type="ECO:0000256" key="10">
    <source>
        <dbReference type="SAM" id="Coils"/>
    </source>
</evidence>
<dbReference type="FunFam" id="3.40.50.300:FF:000319">
    <property type="entry name" value="DNA repair protein RecN"/>
    <property type="match status" value="1"/>
</dbReference>
<gene>
    <name evidence="12" type="primary">recN</name>
    <name evidence="12" type="ORF">IAB51_07715</name>
</gene>
<dbReference type="Pfam" id="PF02463">
    <property type="entry name" value="SMC_N"/>
    <property type="match status" value="1"/>
</dbReference>
<evidence type="ECO:0000313" key="12">
    <source>
        <dbReference type="EMBL" id="HIS76684.1"/>
    </source>
</evidence>
<keyword evidence="4" id="KW-0547">Nucleotide-binding</keyword>
<protein>
    <recommendedName>
        <fullName evidence="3 9">DNA repair protein RecN</fullName>
    </recommendedName>
    <alternativeName>
        <fullName evidence="8 9">Recombination protein N</fullName>
    </alternativeName>
</protein>
<dbReference type="InterPro" id="IPR004604">
    <property type="entry name" value="DNA_recomb/repair_RecN"/>
</dbReference>
<dbReference type="CDD" id="cd03241">
    <property type="entry name" value="ABC_RecN"/>
    <property type="match status" value="2"/>
</dbReference>
<evidence type="ECO:0000256" key="4">
    <source>
        <dbReference type="ARBA" id="ARBA00022741"/>
    </source>
</evidence>
<dbReference type="PIRSF" id="PIRSF003128">
    <property type="entry name" value="RecN"/>
    <property type="match status" value="1"/>
</dbReference>
<dbReference type="AlphaFoldDB" id="A0A9D1FMZ9"/>
<dbReference type="PANTHER" id="PTHR11059">
    <property type="entry name" value="DNA REPAIR PROTEIN RECN"/>
    <property type="match status" value="1"/>
</dbReference>
<evidence type="ECO:0000256" key="7">
    <source>
        <dbReference type="ARBA" id="ARBA00023204"/>
    </source>
</evidence>
<dbReference type="GO" id="GO:0006281">
    <property type="term" value="P:DNA repair"/>
    <property type="evidence" value="ECO:0007669"/>
    <property type="project" value="UniProtKB-KW"/>
</dbReference>
<organism evidence="12 13">
    <name type="scientific">Candidatus Merdivicinus excrementipullorum</name>
    <dbReference type="NCBI Taxonomy" id="2840867"/>
    <lineage>
        <taxon>Bacteria</taxon>
        <taxon>Bacillati</taxon>
        <taxon>Bacillota</taxon>
        <taxon>Clostridia</taxon>
        <taxon>Eubacteriales</taxon>
        <taxon>Oscillospiraceae</taxon>
        <taxon>Oscillospiraceae incertae sedis</taxon>
        <taxon>Candidatus Merdivicinus</taxon>
    </lineage>
</organism>
<reference evidence="12" key="2">
    <citation type="journal article" date="2021" name="PeerJ">
        <title>Extensive microbial diversity within the chicken gut microbiome revealed by metagenomics and culture.</title>
        <authorList>
            <person name="Gilroy R."/>
            <person name="Ravi A."/>
            <person name="Getino M."/>
            <person name="Pursley I."/>
            <person name="Horton D.L."/>
            <person name="Alikhan N.F."/>
            <person name="Baker D."/>
            <person name="Gharbi K."/>
            <person name="Hall N."/>
            <person name="Watson M."/>
            <person name="Adriaenssens E.M."/>
            <person name="Foster-Nyarko E."/>
            <person name="Jarju S."/>
            <person name="Secka A."/>
            <person name="Antonio M."/>
            <person name="Oren A."/>
            <person name="Chaudhuri R.R."/>
            <person name="La Ragione R."/>
            <person name="Hildebrand F."/>
            <person name="Pallen M.J."/>
        </authorList>
    </citation>
    <scope>NUCLEOTIDE SEQUENCE</scope>
    <source>
        <strain evidence="12">CHK199-13235</strain>
    </source>
</reference>
<evidence type="ECO:0000256" key="6">
    <source>
        <dbReference type="ARBA" id="ARBA00022840"/>
    </source>
</evidence>
<dbReference type="SUPFAM" id="SSF52540">
    <property type="entry name" value="P-loop containing nucleoside triphosphate hydrolases"/>
    <property type="match status" value="2"/>
</dbReference>
<reference evidence="12" key="1">
    <citation type="submission" date="2020-10" db="EMBL/GenBank/DDBJ databases">
        <authorList>
            <person name="Gilroy R."/>
        </authorList>
    </citation>
    <scope>NUCLEOTIDE SEQUENCE</scope>
    <source>
        <strain evidence="12">CHK199-13235</strain>
    </source>
</reference>
<feature type="domain" description="RecF/RecN/SMC N-terminal" evidence="11">
    <location>
        <begin position="2"/>
        <end position="511"/>
    </location>
</feature>
<keyword evidence="6" id="KW-0067">ATP-binding</keyword>
<proteinExistence type="inferred from homology"/>
<dbReference type="InterPro" id="IPR003395">
    <property type="entry name" value="RecF/RecN/SMC_N"/>
</dbReference>
<dbReference type="GO" id="GO:0043590">
    <property type="term" value="C:bacterial nucleoid"/>
    <property type="evidence" value="ECO:0007669"/>
    <property type="project" value="TreeGrafter"/>
</dbReference>
<name>A0A9D1FMZ9_9FIRM</name>
<evidence type="ECO:0000313" key="13">
    <source>
        <dbReference type="Proteomes" id="UP000824002"/>
    </source>
</evidence>
<keyword evidence="5 9" id="KW-0227">DNA damage</keyword>